<accession>A0ABN3EUT3</accession>
<name>A0ABN3EUT3_9ACTN</name>
<protein>
    <submittedName>
        <fullName evidence="2">Uncharacterized protein</fullName>
    </submittedName>
</protein>
<dbReference type="RefSeq" id="WP_344640460.1">
    <property type="nucleotide sequence ID" value="NZ_BAAATR010000045.1"/>
</dbReference>
<dbReference type="EMBL" id="BAAATR010000045">
    <property type="protein sequence ID" value="GAA2272472.1"/>
    <property type="molecule type" value="Genomic_DNA"/>
</dbReference>
<reference evidence="2 3" key="1">
    <citation type="journal article" date="2019" name="Int. J. Syst. Evol. Microbiol.">
        <title>The Global Catalogue of Microorganisms (GCM) 10K type strain sequencing project: providing services to taxonomists for standard genome sequencing and annotation.</title>
        <authorList>
            <consortium name="The Broad Institute Genomics Platform"/>
            <consortium name="The Broad Institute Genome Sequencing Center for Infectious Disease"/>
            <person name="Wu L."/>
            <person name="Ma J."/>
        </authorList>
    </citation>
    <scope>NUCLEOTIDE SEQUENCE [LARGE SCALE GENOMIC DNA]</scope>
    <source>
        <strain evidence="2 3">JCM 7356</strain>
    </source>
</reference>
<evidence type="ECO:0000313" key="2">
    <source>
        <dbReference type="EMBL" id="GAA2272472.1"/>
    </source>
</evidence>
<sequence>MDKVPFIEEDSGYDVCWFCPSLRFPAGGFDVYERPTLECPFDPADGFRYAAGRVPVCVHPYKVGLPPGRYASAGEPVPAREPEPAADSVPARRDEPDRVVAMPPVNRGFVRRPHGRRPARRTATPTARQARTDPGPYTGALPPGLPEDIADLAEWIRALVDSATPESLADVLAGAEAAALTRFPEEQVIAVLRRALSGG</sequence>
<feature type="compositionally biased region" description="Low complexity" evidence="1">
    <location>
        <begin position="121"/>
        <end position="134"/>
    </location>
</feature>
<evidence type="ECO:0000256" key="1">
    <source>
        <dbReference type="SAM" id="MobiDB-lite"/>
    </source>
</evidence>
<dbReference type="Proteomes" id="UP001500305">
    <property type="component" value="Unassembled WGS sequence"/>
</dbReference>
<feature type="region of interest" description="Disordered" evidence="1">
    <location>
        <begin position="107"/>
        <end position="144"/>
    </location>
</feature>
<evidence type="ECO:0000313" key="3">
    <source>
        <dbReference type="Proteomes" id="UP001500305"/>
    </source>
</evidence>
<gene>
    <name evidence="2" type="ORF">GCM10010430_68050</name>
</gene>
<organism evidence="2 3">
    <name type="scientific">Kitasatospora cystarginea</name>
    <dbReference type="NCBI Taxonomy" id="58350"/>
    <lineage>
        <taxon>Bacteria</taxon>
        <taxon>Bacillati</taxon>
        <taxon>Actinomycetota</taxon>
        <taxon>Actinomycetes</taxon>
        <taxon>Kitasatosporales</taxon>
        <taxon>Streptomycetaceae</taxon>
        <taxon>Kitasatospora</taxon>
    </lineage>
</organism>
<keyword evidence="3" id="KW-1185">Reference proteome</keyword>
<comment type="caution">
    <text evidence="2">The sequence shown here is derived from an EMBL/GenBank/DDBJ whole genome shotgun (WGS) entry which is preliminary data.</text>
</comment>
<feature type="compositionally biased region" description="Basic residues" evidence="1">
    <location>
        <begin position="109"/>
        <end position="120"/>
    </location>
</feature>
<proteinExistence type="predicted"/>
<feature type="region of interest" description="Disordered" evidence="1">
    <location>
        <begin position="72"/>
        <end position="94"/>
    </location>
</feature>